<keyword evidence="9" id="KW-1185">Reference proteome</keyword>
<dbReference type="InterPro" id="IPR044666">
    <property type="entry name" value="Cyclophilin_A-like"/>
</dbReference>
<evidence type="ECO:0000256" key="2">
    <source>
        <dbReference type="ARBA" id="ARBA00013194"/>
    </source>
</evidence>
<evidence type="ECO:0000259" key="6">
    <source>
        <dbReference type="PROSITE" id="PS50059"/>
    </source>
</evidence>
<evidence type="ECO:0000256" key="4">
    <source>
        <dbReference type="ARBA" id="ARBA00023235"/>
    </source>
</evidence>
<dbReference type="InterPro" id="IPR002130">
    <property type="entry name" value="Cyclophilin-type_PPIase_dom"/>
</dbReference>
<dbReference type="GO" id="GO:0003755">
    <property type="term" value="F:peptidyl-prolyl cis-trans isomerase activity"/>
    <property type="evidence" value="ECO:0007669"/>
    <property type="project" value="UniProtKB-KW"/>
</dbReference>
<feature type="domain" description="PPIase cyclophilin-type" evidence="7">
    <location>
        <begin position="36"/>
        <end position="188"/>
    </location>
</feature>
<dbReference type="STRING" id="1224947.SAMN05216480_103185"/>
<dbReference type="PANTHER" id="PTHR45625">
    <property type="entry name" value="PEPTIDYL-PROLYL CIS-TRANS ISOMERASE-RELATED"/>
    <property type="match status" value="1"/>
</dbReference>
<protein>
    <recommendedName>
        <fullName evidence="2 5">peptidylprolyl isomerase</fullName>
        <ecNumber evidence="2 5">5.2.1.8</ecNumber>
    </recommendedName>
</protein>
<dbReference type="Gene3D" id="2.40.100.10">
    <property type="entry name" value="Cyclophilin-like"/>
    <property type="match status" value="1"/>
</dbReference>
<dbReference type="Proteomes" id="UP000199138">
    <property type="component" value="Unassembled WGS sequence"/>
</dbReference>
<dbReference type="Gene3D" id="3.10.50.40">
    <property type="match status" value="1"/>
</dbReference>
<dbReference type="PANTHER" id="PTHR45625:SF4">
    <property type="entry name" value="PEPTIDYLPROLYL ISOMERASE DOMAIN AND WD REPEAT-CONTAINING PROTEIN 1"/>
    <property type="match status" value="1"/>
</dbReference>
<dbReference type="Pfam" id="PF00254">
    <property type="entry name" value="FKBP_C"/>
    <property type="match status" value="1"/>
</dbReference>
<evidence type="ECO:0000313" key="9">
    <source>
        <dbReference type="Proteomes" id="UP000199138"/>
    </source>
</evidence>
<feature type="domain" description="PPIase FKBP-type" evidence="6">
    <location>
        <begin position="263"/>
        <end position="371"/>
    </location>
</feature>
<dbReference type="InterPro" id="IPR001179">
    <property type="entry name" value="PPIase_FKBP_dom"/>
</dbReference>
<accession>A0A1I7G542</accession>
<dbReference type="PRINTS" id="PR00153">
    <property type="entry name" value="CSAPPISMRASE"/>
</dbReference>
<gene>
    <name evidence="8" type="ORF">SAMN05216480_103185</name>
</gene>
<evidence type="ECO:0000259" key="7">
    <source>
        <dbReference type="PROSITE" id="PS50072"/>
    </source>
</evidence>
<dbReference type="AlphaFoldDB" id="A0A1I7G542"/>
<dbReference type="InterPro" id="IPR046357">
    <property type="entry name" value="PPIase_dom_sf"/>
</dbReference>
<keyword evidence="3 5" id="KW-0697">Rotamase</keyword>
<dbReference type="SUPFAM" id="SSF50891">
    <property type="entry name" value="Cyclophilin-like"/>
    <property type="match status" value="1"/>
</dbReference>
<dbReference type="SUPFAM" id="SSF54534">
    <property type="entry name" value="FKBP-like"/>
    <property type="match status" value="1"/>
</dbReference>
<comment type="catalytic activity">
    <reaction evidence="1 5">
        <text>[protein]-peptidylproline (omega=180) = [protein]-peptidylproline (omega=0)</text>
        <dbReference type="Rhea" id="RHEA:16237"/>
        <dbReference type="Rhea" id="RHEA-COMP:10747"/>
        <dbReference type="Rhea" id="RHEA-COMP:10748"/>
        <dbReference type="ChEBI" id="CHEBI:83833"/>
        <dbReference type="ChEBI" id="CHEBI:83834"/>
        <dbReference type="EC" id="5.2.1.8"/>
    </reaction>
</comment>
<evidence type="ECO:0000313" key="8">
    <source>
        <dbReference type="EMBL" id="SFU43538.1"/>
    </source>
</evidence>
<dbReference type="PROSITE" id="PS50072">
    <property type="entry name" value="CSA_PPIASE_2"/>
    <property type="match status" value="1"/>
</dbReference>
<evidence type="ECO:0000256" key="1">
    <source>
        <dbReference type="ARBA" id="ARBA00000971"/>
    </source>
</evidence>
<sequence length="382" mass="41984">MMSAFLLMMISIASCQKRNYKDLGDGLFADIQTNKGDMIVKLYFDQTPVTVANFVALAEGTHESVTDSLKGKPYYDGITFHRVIEDFMIQGGDPLGTGAGDPGYKFNDEFVDSLKLDRKGILAMANSGPNTNGSQFFITQKETPWLTGKHTVFGEVVKGLEVIDTIAKVKVNPRKKPIDPVIINHVEIIKNGKEARKFKAEKVFADYVADKEKREKEAAEKLAKAKAKVLDAATTQKEQAVTTDSGLQIYTIEEGTGEIPTQGDKVLVNYAGYLAADGSLFDSNIKEVAEDFGKYDHRREQMKGYEPIPMDYSNNASLIPGFKEALLSMKVGDKVRVFIPSFLGYGERGAGRGVIPPNADLIFDLEIEGIYTPEAAPTAPQK</sequence>
<proteinExistence type="predicted"/>
<keyword evidence="4 5" id="KW-0413">Isomerase</keyword>
<dbReference type="EC" id="5.2.1.8" evidence="2 5"/>
<dbReference type="InterPro" id="IPR029000">
    <property type="entry name" value="Cyclophilin-like_dom_sf"/>
</dbReference>
<dbReference type="PROSITE" id="PS50059">
    <property type="entry name" value="FKBP_PPIASE"/>
    <property type="match status" value="1"/>
</dbReference>
<organism evidence="8 9">
    <name type="scientific">Pustulibacterium marinum</name>
    <dbReference type="NCBI Taxonomy" id="1224947"/>
    <lineage>
        <taxon>Bacteria</taxon>
        <taxon>Pseudomonadati</taxon>
        <taxon>Bacteroidota</taxon>
        <taxon>Flavobacteriia</taxon>
        <taxon>Flavobacteriales</taxon>
        <taxon>Flavobacteriaceae</taxon>
        <taxon>Pustulibacterium</taxon>
    </lineage>
</organism>
<evidence type="ECO:0000256" key="5">
    <source>
        <dbReference type="PROSITE-ProRule" id="PRU00277"/>
    </source>
</evidence>
<reference evidence="8 9" key="1">
    <citation type="submission" date="2016-10" db="EMBL/GenBank/DDBJ databases">
        <authorList>
            <person name="de Groot N.N."/>
        </authorList>
    </citation>
    <scope>NUCLEOTIDE SEQUENCE [LARGE SCALE GENOMIC DNA]</scope>
    <source>
        <strain evidence="8 9">CGMCC 1.12333</strain>
    </source>
</reference>
<name>A0A1I7G542_9FLAO</name>
<dbReference type="EMBL" id="FPBK01000003">
    <property type="protein sequence ID" value="SFU43538.1"/>
    <property type="molecule type" value="Genomic_DNA"/>
</dbReference>
<dbReference type="Pfam" id="PF00160">
    <property type="entry name" value="Pro_isomerase"/>
    <property type="match status" value="1"/>
</dbReference>
<dbReference type="CDD" id="cd00317">
    <property type="entry name" value="cyclophilin"/>
    <property type="match status" value="1"/>
</dbReference>
<evidence type="ECO:0000256" key="3">
    <source>
        <dbReference type="ARBA" id="ARBA00023110"/>
    </source>
</evidence>